<feature type="domain" description="EGF-like" evidence="17">
    <location>
        <begin position="1143"/>
        <end position="1184"/>
    </location>
</feature>
<evidence type="ECO:0000256" key="9">
    <source>
        <dbReference type="ARBA" id="ARBA00022889"/>
    </source>
</evidence>
<protein>
    <recommendedName>
        <fullName evidence="21">EGF-like domain protein</fullName>
    </recommendedName>
</protein>
<dbReference type="InterPro" id="IPR009017">
    <property type="entry name" value="GFP"/>
</dbReference>
<feature type="disulfide bond" evidence="12">
    <location>
        <begin position="967"/>
        <end position="984"/>
    </location>
</feature>
<feature type="repeat" description="LDL-receptor class B" evidence="13">
    <location>
        <begin position="1275"/>
        <end position="1317"/>
    </location>
</feature>
<keyword evidence="10 12" id="KW-1015">Disulfide bond</keyword>
<keyword evidence="15" id="KW-1133">Transmembrane helix</keyword>
<comment type="caution">
    <text evidence="12">Lacks conserved residue(s) required for the propagation of feature annotation.</text>
</comment>
<dbReference type="SMART" id="SM00179">
    <property type="entry name" value="EGF_CA"/>
    <property type="match status" value="6"/>
</dbReference>
<feature type="repeat" description="LDL-receptor class B" evidence="13">
    <location>
        <begin position="1361"/>
        <end position="1405"/>
    </location>
</feature>
<keyword evidence="6" id="KW-0677">Repeat</keyword>
<feature type="domain" description="EGF-like" evidence="17">
    <location>
        <begin position="957"/>
        <end position="998"/>
    </location>
</feature>
<feature type="disulfide bond" evidence="12">
    <location>
        <begin position="761"/>
        <end position="778"/>
    </location>
</feature>
<dbReference type="Pfam" id="PF00058">
    <property type="entry name" value="Ldl_recept_b"/>
    <property type="match status" value="1"/>
</dbReference>
<evidence type="ECO:0000256" key="15">
    <source>
        <dbReference type="SAM" id="Phobius"/>
    </source>
</evidence>
<keyword evidence="3" id="KW-0272">Extracellular matrix</keyword>
<keyword evidence="2" id="KW-0964">Secreted</keyword>
<dbReference type="SMART" id="SM00539">
    <property type="entry name" value="NIDO"/>
    <property type="match status" value="1"/>
</dbReference>
<evidence type="ECO:0000256" key="11">
    <source>
        <dbReference type="ARBA" id="ARBA00023180"/>
    </source>
</evidence>
<feature type="domain" description="EGF-like" evidence="17">
    <location>
        <begin position="1050"/>
        <end position="1094"/>
    </location>
</feature>
<dbReference type="GO" id="GO:0042813">
    <property type="term" value="F:Wnt receptor activity"/>
    <property type="evidence" value="ECO:0007669"/>
    <property type="project" value="TreeGrafter"/>
</dbReference>
<feature type="compositionally biased region" description="Basic and acidic residues" evidence="14">
    <location>
        <begin position="389"/>
        <end position="401"/>
    </location>
</feature>
<feature type="transmembrane region" description="Helical" evidence="15">
    <location>
        <begin position="1577"/>
        <end position="1594"/>
    </location>
</feature>
<dbReference type="InterPro" id="IPR000033">
    <property type="entry name" value="LDLR_classB_rpt"/>
</dbReference>
<keyword evidence="8" id="KW-0084">Basement membrane</keyword>
<evidence type="ECO:0000259" key="18">
    <source>
        <dbReference type="PROSITE" id="PS50993"/>
    </source>
</evidence>
<feature type="domain" description="EGF-like" evidence="17">
    <location>
        <begin position="1185"/>
        <end position="1223"/>
    </location>
</feature>
<evidence type="ECO:0000313" key="20">
    <source>
        <dbReference type="EMBL" id="KFD70268.1"/>
    </source>
</evidence>
<keyword evidence="7" id="KW-0106">Calcium</keyword>
<dbReference type="SUPFAM" id="SSF57196">
    <property type="entry name" value="EGF/Laminin"/>
    <property type="match status" value="2"/>
</dbReference>
<dbReference type="Pfam" id="PF12947">
    <property type="entry name" value="EGF_3"/>
    <property type="match status" value="2"/>
</dbReference>
<feature type="transmembrane region" description="Helical" evidence="15">
    <location>
        <begin position="1512"/>
        <end position="1529"/>
    </location>
</feature>
<dbReference type="PROSITE" id="PS51220">
    <property type="entry name" value="NIDO"/>
    <property type="match status" value="1"/>
</dbReference>
<feature type="domain" description="EGF-like" evidence="17">
    <location>
        <begin position="1007"/>
        <end position="1049"/>
    </location>
</feature>
<dbReference type="InterPro" id="IPR000152">
    <property type="entry name" value="EGF-type_Asp/Asn_hydroxyl_site"/>
</dbReference>
<keyword evidence="15" id="KW-0812">Transmembrane</keyword>
<dbReference type="Gene3D" id="2.10.25.10">
    <property type="entry name" value="Laminin"/>
    <property type="match status" value="11"/>
</dbReference>
<evidence type="ECO:0000256" key="12">
    <source>
        <dbReference type="PROSITE-ProRule" id="PRU00076"/>
    </source>
</evidence>
<dbReference type="InterPro" id="IPR003886">
    <property type="entry name" value="NIDO_dom"/>
</dbReference>
<evidence type="ECO:0000256" key="6">
    <source>
        <dbReference type="ARBA" id="ARBA00022737"/>
    </source>
</evidence>
<evidence type="ECO:0008006" key="21">
    <source>
        <dbReference type="Google" id="ProtNLM"/>
    </source>
</evidence>
<keyword evidence="5 16" id="KW-0732">Signal</keyword>
<dbReference type="InterPro" id="IPR001881">
    <property type="entry name" value="EGF-like_Ca-bd_dom"/>
</dbReference>
<dbReference type="PROSITE" id="PS50993">
    <property type="entry name" value="NIDOGEN_G2"/>
    <property type="match status" value="1"/>
</dbReference>
<dbReference type="PROSITE" id="PS00010">
    <property type="entry name" value="ASX_HYDROXYL"/>
    <property type="match status" value="1"/>
</dbReference>
<feature type="domain" description="EGF-like" evidence="17">
    <location>
        <begin position="1097"/>
        <end position="1140"/>
    </location>
</feature>
<feature type="domain" description="EGF-like" evidence="17">
    <location>
        <begin position="711"/>
        <end position="751"/>
    </location>
</feature>
<dbReference type="CDD" id="cd00053">
    <property type="entry name" value="EGF"/>
    <property type="match status" value="1"/>
</dbReference>
<feature type="compositionally biased region" description="Acidic residues" evidence="14">
    <location>
        <begin position="258"/>
        <end position="279"/>
    </location>
</feature>
<dbReference type="InterPro" id="IPR000742">
    <property type="entry name" value="EGF"/>
</dbReference>
<dbReference type="GO" id="GO:0005886">
    <property type="term" value="C:plasma membrane"/>
    <property type="evidence" value="ECO:0007669"/>
    <property type="project" value="TreeGrafter"/>
</dbReference>
<keyword evidence="11" id="KW-0325">Glycoprotein</keyword>
<evidence type="ECO:0000256" key="8">
    <source>
        <dbReference type="ARBA" id="ARBA00022869"/>
    </source>
</evidence>
<feature type="region of interest" description="Disordered" evidence="14">
    <location>
        <begin position="381"/>
        <end position="401"/>
    </location>
</feature>
<feature type="domain" description="EGF-like" evidence="17">
    <location>
        <begin position="813"/>
        <end position="852"/>
    </location>
</feature>
<sequence length="1640" mass="183576">MFKQLFVLWCFGAAWVTAIPKQNFYPYGSTYGDKQLEPWDDQSSEEVHFHFPICFYDKCYRGAYVNSNGMLSFNTELPDYVDQDLTEFNYPIIAIFYADIDTFPEGQNGRILYRTTDSRELLDKSSHIVQSKFHVDSSDYEARMLLIVTWDSVGRYKGRDDKRNSFQLVISTNGTSSYAEFLYADGGMQWIQSDLKFPNVPNPHTAQAGFVSPNSAPYLLSQSNAPTMALIAEYSNVDLPGMFLYRITGKITDPKMADEEDYEDENDEYEEEYMTESEELNLANNSDQEDDTDNENEEPDMSLLTPSRCPDEPTVCAPECAVRTNSNGCPECICDRESKEENMLPTVPWCPDDPYRGVCPDGCHLVSRHNCQRCDCSRRKPVSAGAYDRPSEPPSRETYHRGSTDHCRHCSAAATCESYQEGSCCKCKFGYIGDGIECAKEEEAQRLSGKLTGRLNGVDIVDSELHTYAVLADGRTYTAFSRIPQEIGPPMLLLSTLGSVMGWLFGKPTDAAVQNGLMLTGARLNRSVTVHVADRNTVTIQQQFLGRDEHQYIKCDTFVSGSLPEVDPQASVDFGEHFEEFVRFERGVVKSYSNLVAKVGQMQYPVIVDQTIRFQPCPYLPYRQSEKLLLKVERSYSVYDLGEQIVRYASGNSIEIPGAVGQQNPCREGIHDCVGAHMMCIAEGSRYRCACQEGYQMQTTNEVDRRMFCTDVDECSQNLHRCDGNADCHNVEGSYLCQCRSGFEGDGYRCTKPNLCGNLACSSDAYCLPEPGSGMPECVCREGFYGDGLVCHRSEYGGVAQSRGDLGVPGRQNISTCDYVRCGANGYCAVDHSGQARCFCVNGYEGDGYTCTPVQQPQEGDRRLGTICRSHEECSQYGHCVYNEAIRHYQCQCRPPYSGDGVHCFLEAETCEYNRNCHSDADCVYEQHEEGGGYRCRCRPGFTGNGYDCRPLERIIEEIQCNVLNTCNQRAECIHNPQTNKHECRCMAGYTGDGYECQPIHTEPQKQLYSCQSGDDCHMNAHCIVDERSEQYICECLPGFKGDGRSSCEPADECNPGADHNGCGLHAACSYSDATQAYTCQCMQGYTGDGKTCTEEQVKDCSIDRSLCHQNADCSYNHHIPGYACKCRQGYYGDGYYSCQPQRVTACDRQNVCDPNAQCVPSQDGNSFSCICNADFEGDGYTCRQVTDCVKTPSLCDQNAVCVSENMRYVCRCKQGYHGSGFTCRPDSRIRGRTLIFSHGMSLVQRGLQPEDYGKQLVVVPYQVAVGLDFDCNEDKLYWSDVSGHCLRSSNLDGSEVNMLFDTDISSPEGVCVDSINRNLYYADSVRDEITVVSLNTMHRIPIIKEGLINPRALALDIVDRKLYYSDWNRDKPVIGRLNLDGTGRENYVTSEIALPNGLVVLTRRREICWADAGTQRLECIGTNHLGRHIIYAPVGYPFGLTVHNEETFYWTDWEDKRIHSISIYGGDHASMVPAAGGSGKLYGIIAIPADCMTVFKVKLPACTTMVVVNTFAYRTATVAVVVSVRRTFRKRSAIKCDTTLILQLLTIITLYFIALLFPAAAILFLTAFFSKTDRKSNMILIILWSSQLAGTLFDDKRARTFRKILAAVQRRKAAIPPLNESTTSQTYGEYSLLLRLSIN</sequence>
<dbReference type="FunFam" id="2.10.25.10:FF:000038">
    <property type="entry name" value="Fibrillin 2"/>
    <property type="match status" value="1"/>
</dbReference>
<dbReference type="GO" id="GO:0007160">
    <property type="term" value="P:cell-matrix adhesion"/>
    <property type="evidence" value="ECO:0007669"/>
    <property type="project" value="InterPro"/>
</dbReference>
<evidence type="ECO:0000256" key="7">
    <source>
        <dbReference type="ARBA" id="ARBA00022837"/>
    </source>
</evidence>
<feature type="region of interest" description="Disordered" evidence="14">
    <location>
        <begin position="256"/>
        <end position="306"/>
    </location>
</feature>
<evidence type="ECO:0000256" key="5">
    <source>
        <dbReference type="ARBA" id="ARBA00022729"/>
    </source>
</evidence>
<dbReference type="GO" id="GO:0005604">
    <property type="term" value="C:basement membrane"/>
    <property type="evidence" value="ECO:0007669"/>
    <property type="project" value="UniProtKB-SubCell"/>
</dbReference>
<keyword evidence="15" id="KW-0472">Membrane</keyword>
<reference evidence="20" key="1">
    <citation type="journal article" date="2014" name="Nat. Genet.">
        <title>Genome and transcriptome of the porcine whipworm Trichuris suis.</title>
        <authorList>
            <person name="Jex A.R."/>
            <person name="Nejsum P."/>
            <person name="Schwarz E.M."/>
            <person name="Hu L."/>
            <person name="Young N.D."/>
            <person name="Hall R.S."/>
            <person name="Korhonen P.K."/>
            <person name="Liao S."/>
            <person name="Thamsborg S."/>
            <person name="Xia J."/>
            <person name="Xu P."/>
            <person name="Wang S."/>
            <person name="Scheerlinck J.P."/>
            <person name="Hofmann A."/>
            <person name="Sternberg P.W."/>
            <person name="Wang J."/>
            <person name="Gasser R.B."/>
        </authorList>
    </citation>
    <scope>NUCLEOTIDE SEQUENCE [LARGE SCALE GENOMIC DNA]</scope>
    <source>
        <strain evidence="20">DCEP-RM93F</strain>
    </source>
</reference>
<feature type="domain" description="NIDO" evidence="19">
    <location>
        <begin position="95"/>
        <end position="250"/>
    </location>
</feature>
<feature type="chain" id="PRO_5001795991" description="EGF-like domain protein" evidence="16">
    <location>
        <begin position="19"/>
        <end position="1640"/>
    </location>
</feature>
<evidence type="ECO:0000259" key="19">
    <source>
        <dbReference type="PROSITE" id="PS51220"/>
    </source>
</evidence>
<evidence type="ECO:0000256" key="16">
    <source>
        <dbReference type="SAM" id="SignalP"/>
    </source>
</evidence>
<dbReference type="SMART" id="SM00682">
    <property type="entry name" value="G2F"/>
    <property type="match status" value="1"/>
</dbReference>
<dbReference type="EMBL" id="KL367489">
    <property type="protein sequence ID" value="KFD70268.1"/>
    <property type="molecule type" value="Genomic_DNA"/>
</dbReference>
<dbReference type="Gene3D" id="2.120.10.30">
    <property type="entry name" value="TolB, C-terminal domain"/>
    <property type="match status" value="1"/>
</dbReference>
<evidence type="ECO:0000256" key="4">
    <source>
        <dbReference type="ARBA" id="ARBA00022536"/>
    </source>
</evidence>
<gene>
    <name evidence="20" type="ORF">M514_09226</name>
</gene>
<feature type="domain" description="EGF-like" evidence="17">
    <location>
        <begin position="864"/>
        <end position="905"/>
    </location>
</feature>
<dbReference type="Pfam" id="PF00008">
    <property type="entry name" value="EGF"/>
    <property type="match status" value="1"/>
</dbReference>
<feature type="disulfide bond" evidence="12">
    <location>
        <begin position="1017"/>
        <end position="1034"/>
    </location>
</feature>
<dbReference type="PROSITE" id="PS51120">
    <property type="entry name" value="LDLRB"/>
    <property type="match status" value="3"/>
</dbReference>
<dbReference type="SUPFAM" id="SSF57184">
    <property type="entry name" value="Growth factor receptor domain"/>
    <property type="match status" value="1"/>
</dbReference>
<feature type="disulfide bond" evidence="12">
    <location>
        <begin position="1108"/>
        <end position="1125"/>
    </location>
</feature>
<evidence type="ECO:0000256" key="1">
    <source>
        <dbReference type="ARBA" id="ARBA00004302"/>
    </source>
</evidence>
<evidence type="ECO:0000259" key="17">
    <source>
        <dbReference type="PROSITE" id="PS50026"/>
    </source>
</evidence>
<feature type="domain" description="EGF-like" evidence="17">
    <location>
        <begin position="907"/>
        <end position="950"/>
    </location>
</feature>
<dbReference type="GO" id="GO:0017147">
    <property type="term" value="F:Wnt-protein binding"/>
    <property type="evidence" value="ECO:0007669"/>
    <property type="project" value="TreeGrafter"/>
</dbReference>
<name>A0A085NLC2_9BILA</name>
<feature type="repeat" description="LDL-receptor class B" evidence="13">
    <location>
        <begin position="1318"/>
        <end position="1360"/>
    </location>
</feature>
<keyword evidence="4 12" id="KW-0245">EGF-like domain</keyword>
<dbReference type="InterPro" id="IPR006605">
    <property type="entry name" value="G2_nidogen/fibulin_G2F"/>
</dbReference>
<dbReference type="PROSITE" id="PS01186">
    <property type="entry name" value="EGF_2"/>
    <property type="match status" value="9"/>
</dbReference>
<dbReference type="PROSITE" id="PS50026">
    <property type="entry name" value="EGF_3"/>
    <property type="match status" value="11"/>
</dbReference>
<feature type="compositionally biased region" description="Acidic residues" evidence="14">
    <location>
        <begin position="287"/>
        <end position="300"/>
    </location>
</feature>
<dbReference type="GO" id="GO:0005509">
    <property type="term" value="F:calcium ion binding"/>
    <property type="evidence" value="ECO:0007669"/>
    <property type="project" value="InterPro"/>
</dbReference>
<dbReference type="SMART" id="SM00135">
    <property type="entry name" value="LY"/>
    <property type="match status" value="5"/>
</dbReference>
<dbReference type="GO" id="GO:0060070">
    <property type="term" value="P:canonical Wnt signaling pathway"/>
    <property type="evidence" value="ECO:0007669"/>
    <property type="project" value="TreeGrafter"/>
</dbReference>
<dbReference type="CDD" id="cd00054">
    <property type="entry name" value="EGF_CA"/>
    <property type="match status" value="1"/>
</dbReference>
<dbReference type="PROSITE" id="PS01187">
    <property type="entry name" value="EGF_CA"/>
    <property type="match status" value="1"/>
</dbReference>
<feature type="transmembrane region" description="Helical" evidence="15">
    <location>
        <begin position="1541"/>
        <end position="1571"/>
    </location>
</feature>
<evidence type="ECO:0000256" key="2">
    <source>
        <dbReference type="ARBA" id="ARBA00022525"/>
    </source>
</evidence>
<feature type="disulfide bond" evidence="12">
    <location>
        <begin position="874"/>
        <end position="891"/>
    </location>
</feature>
<dbReference type="SUPFAM" id="SSF54511">
    <property type="entry name" value="GFP-like"/>
    <property type="match status" value="1"/>
</dbReference>
<dbReference type="Proteomes" id="UP000030758">
    <property type="component" value="Unassembled WGS sequence"/>
</dbReference>
<comment type="subcellular location">
    <subcellularLocation>
        <location evidence="1">Secreted</location>
        <location evidence="1">Extracellular space</location>
        <location evidence="1">Extracellular matrix</location>
        <location evidence="1">Basement membrane</location>
    </subcellularLocation>
</comment>
<dbReference type="PANTHER" id="PTHR46513:SF13">
    <property type="entry name" value="EGF-LIKE DOMAIN-CONTAINING PROTEIN"/>
    <property type="match status" value="1"/>
</dbReference>
<feature type="disulfide bond" evidence="12">
    <location>
        <begin position="1063"/>
        <end position="1080"/>
    </location>
</feature>
<feature type="domain" description="Nidogen G2 beta-barrel" evidence="18">
    <location>
        <begin position="443"/>
        <end position="664"/>
    </location>
</feature>
<dbReference type="SMART" id="SM00181">
    <property type="entry name" value="EGF"/>
    <property type="match status" value="12"/>
</dbReference>
<dbReference type="PANTHER" id="PTHR46513">
    <property type="entry name" value="VITELLOGENIN RECEPTOR-LIKE PROTEIN-RELATED-RELATED"/>
    <property type="match status" value="1"/>
</dbReference>
<evidence type="ECO:0000256" key="14">
    <source>
        <dbReference type="SAM" id="MobiDB-lite"/>
    </source>
</evidence>
<dbReference type="Gene3D" id="2.40.155.10">
    <property type="entry name" value="Green fluorescent protein"/>
    <property type="match status" value="1"/>
</dbReference>
<accession>A0A085NLC2</accession>
<dbReference type="InterPro" id="IPR050778">
    <property type="entry name" value="Cueball_EGF_LRP_Nidogen"/>
</dbReference>
<evidence type="ECO:0000256" key="13">
    <source>
        <dbReference type="PROSITE-ProRule" id="PRU00461"/>
    </source>
</evidence>
<proteinExistence type="predicted"/>
<evidence type="ECO:0000256" key="10">
    <source>
        <dbReference type="ARBA" id="ARBA00023157"/>
    </source>
</evidence>
<dbReference type="SUPFAM" id="SSF63825">
    <property type="entry name" value="YWTD domain"/>
    <property type="match status" value="1"/>
</dbReference>
<dbReference type="InterPro" id="IPR011042">
    <property type="entry name" value="6-blade_b-propeller_TolB-like"/>
</dbReference>
<dbReference type="InterPro" id="IPR018097">
    <property type="entry name" value="EGF_Ca-bd_CS"/>
</dbReference>
<dbReference type="InterPro" id="IPR024731">
    <property type="entry name" value="NELL2-like_EGF"/>
</dbReference>
<keyword evidence="9" id="KW-0130">Cell adhesion</keyword>
<dbReference type="Pfam" id="PF06119">
    <property type="entry name" value="NIDO"/>
    <property type="match status" value="1"/>
</dbReference>
<organism evidence="20">
    <name type="scientific">Trichuris suis</name>
    <name type="common">pig whipworm</name>
    <dbReference type="NCBI Taxonomy" id="68888"/>
    <lineage>
        <taxon>Eukaryota</taxon>
        <taxon>Metazoa</taxon>
        <taxon>Ecdysozoa</taxon>
        <taxon>Nematoda</taxon>
        <taxon>Enoplea</taxon>
        <taxon>Dorylaimia</taxon>
        <taxon>Trichinellida</taxon>
        <taxon>Trichuridae</taxon>
        <taxon>Trichuris</taxon>
    </lineage>
</organism>
<feature type="signal peptide" evidence="16">
    <location>
        <begin position="1"/>
        <end position="18"/>
    </location>
</feature>
<dbReference type="InterPro" id="IPR009030">
    <property type="entry name" value="Growth_fac_rcpt_cys_sf"/>
</dbReference>
<dbReference type="Pfam" id="PF07474">
    <property type="entry name" value="G2F"/>
    <property type="match status" value="1"/>
</dbReference>
<feature type="disulfide bond" evidence="12">
    <location>
        <begin position="1153"/>
        <end position="1170"/>
    </location>
</feature>
<feature type="domain" description="EGF-like" evidence="17">
    <location>
        <begin position="752"/>
        <end position="792"/>
    </location>
</feature>
<evidence type="ECO:0000256" key="3">
    <source>
        <dbReference type="ARBA" id="ARBA00022530"/>
    </source>
</evidence>